<proteinExistence type="predicted"/>
<protein>
    <submittedName>
        <fullName evidence="1">Uncharacterized protein</fullName>
    </submittedName>
</protein>
<dbReference type="Proteomes" id="UP000602532">
    <property type="component" value="Unassembled WGS sequence"/>
</dbReference>
<evidence type="ECO:0000313" key="2">
    <source>
        <dbReference type="Proteomes" id="UP000602532"/>
    </source>
</evidence>
<keyword evidence="2" id="KW-1185">Reference proteome</keyword>
<name>A0ABR8X0W3_9MICO</name>
<gene>
    <name evidence="1" type="ORF">H9622_05205</name>
</gene>
<dbReference type="EMBL" id="JACSPM010000001">
    <property type="protein sequence ID" value="MBD8022990.1"/>
    <property type="molecule type" value="Genomic_DNA"/>
</dbReference>
<reference evidence="1 2" key="1">
    <citation type="submission" date="2020-08" db="EMBL/GenBank/DDBJ databases">
        <title>A Genomic Blueprint of the Chicken Gut Microbiome.</title>
        <authorList>
            <person name="Gilroy R."/>
            <person name="Ravi A."/>
            <person name="Getino M."/>
            <person name="Pursley I."/>
            <person name="Horton D.L."/>
            <person name="Alikhan N.-F."/>
            <person name="Baker D."/>
            <person name="Gharbi K."/>
            <person name="Hall N."/>
            <person name="Watson M."/>
            <person name="Adriaenssens E.M."/>
            <person name="Foster-Nyarko E."/>
            <person name="Jarju S."/>
            <person name="Secka A."/>
            <person name="Antonio M."/>
            <person name="Oren A."/>
            <person name="Chaudhuri R."/>
            <person name="La Ragione R.M."/>
            <person name="Hildebrand F."/>
            <person name="Pallen M.J."/>
        </authorList>
    </citation>
    <scope>NUCLEOTIDE SEQUENCE [LARGE SCALE GENOMIC DNA]</scope>
    <source>
        <strain evidence="1 2">Sa1CUA4</strain>
    </source>
</reference>
<sequence>MAVTTTAEQPPAAPTFESVAFAHPVSLESALTVTVVDGAPVQGYHLLSDSIVGDFFPTDGLSVEQFLDDVESKTGTVPEVTHAYLRGEDVETAANRTSTAILGEDLPKFDAPDADPDPAYVQPREDVDRALGASPRSAASTWQPNDVEAMIEPLGSDNLSIVGKYYWWGDAPFASPVVMADHWGMEFQFDFYTTTRPNLNPYGDDYTGFRPFCGTTSTYYKDWAVASTRPYTWTALVIVGPNLVAAPANLGMYGDFNDLSDPCNVSTIAVGMANPWAMPMDDWGQNSLVISYYPERGSDTQSVVGAIVQPVNRLHCEVNPTMPLMDCMGVTPGSYPGPGPSSSRVVLNNGRGWKAPSLCWYSGGFGADPASRWTCGAGF</sequence>
<accession>A0ABR8X0W3</accession>
<comment type="caution">
    <text evidence="1">The sequence shown here is derived from an EMBL/GenBank/DDBJ whole genome shotgun (WGS) entry which is preliminary data.</text>
</comment>
<evidence type="ECO:0000313" key="1">
    <source>
        <dbReference type="EMBL" id="MBD8022990.1"/>
    </source>
</evidence>
<organism evidence="1 2">
    <name type="scientific">Microbacterium gallinarum</name>
    <dbReference type="NCBI Taxonomy" id="2762209"/>
    <lineage>
        <taxon>Bacteria</taxon>
        <taxon>Bacillati</taxon>
        <taxon>Actinomycetota</taxon>
        <taxon>Actinomycetes</taxon>
        <taxon>Micrococcales</taxon>
        <taxon>Microbacteriaceae</taxon>
        <taxon>Microbacterium</taxon>
    </lineage>
</organism>
<dbReference type="RefSeq" id="WP_191764875.1">
    <property type="nucleotide sequence ID" value="NZ_JACSPM010000001.1"/>
</dbReference>